<dbReference type="HOGENOM" id="CLU_335216_0_0_4"/>
<name>C5CJQ8_VARPS</name>
<dbReference type="OrthoDB" id="8695541at2"/>
<evidence type="ECO:0000313" key="2">
    <source>
        <dbReference type="EMBL" id="ACS19111.1"/>
    </source>
</evidence>
<proteinExistence type="predicted"/>
<reference evidence="2" key="1">
    <citation type="submission" date="2009-06" db="EMBL/GenBank/DDBJ databases">
        <title>Complete sequence of chromosome 1 of Variovorax paradoxus S110.</title>
        <authorList>
            <consortium name="US DOE Joint Genome Institute"/>
            <person name="Lucas S."/>
            <person name="Copeland A."/>
            <person name="Lapidus A."/>
            <person name="Glavina del Rio T."/>
            <person name="Tice H."/>
            <person name="Bruce D."/>
            <person name="Goodwin L."/>
            <person name="Pitluck S."/>
            <person name="Chertkov O."/>
            <person name="Brettin T."/>
            <person name="Detter J.C."/>
            <person name="Han C."/>
            <person name="Larimer F."/>
            <person name="Land M."/>
            <person name="Hauser L."/>
            <person name="Kyrpides N."/>
            <person name="Ovchinnikova G."/>
            <person name="Orwin P."/>
            <person name="Leadbetter J.R."/>
            <person name="Spain J.C."/>
            <person name="Han J.I."/>
        </authorList>
    </citation>
    <scope>NUCLEOTIDE SEQUENCE</scope>
    <source>
        <strain evidence="2">S110</strain>
    </source>
</reference>
<dbReference type="STRING" id="543728.Vapar_2485"/>
<protein>
    <recommendedName>
        <fullName evidence="3">Bacteriophage tail tape measure N-terminal domain-containing protein</fullName>
    </recommendedName>
</protein>
<gene>
    <name evidence="2" type="ordered locus">Vapar_2485</name>
</gene>
<dbReference type="eggNOG" id="COG5283">
    <property type="taxonomic scope" value="Bacteria"/>
</dbReference>
<sequence>MAASAGSLVVSLGLDAAEFTKGLSKSQYQAAQFAQNLSNQIAVGIVKAEVAMRALGDAAAFAIRTIPELINQAGNFQDLAEKTGASAAAMAGFAVSAAVGGTSMDTVAAASIRLTKGLTGVDDESKAAGAAIGALGLNLSDFKKLAPEAQIEAVSKALGGFADGAGKTAVAVALFGKAGADLLPFLKALYEAGGQQNILTAEQIKLADDYADRQAKSRAELILHAQAIATQFIPALTAVQNAVREVIGDLISANGAQKDFALNLVILDWAEKVTLALATVGETAVALAKTLRAVGGSFESVYADSKLLSALTPTGAVKAAISGDSLSSLLAERNAKAKEANDRYVDLWNYDGAKATKAIKKAFADQRAVITGAADPETQRLMARSRAAQGVLPTLKFDGAAAKGGGGGKDDPTNKILENQLKALENAAREEEDILRSRNKMLDLYNGENLISTQAYYEGKRVAQSAAVSSQLALYDQEIAALQKFQAAAGKQTDRESAQGKINDLIEKKKRLTREAGETAIEWGFKERKALEDLAKQMNSVNAEVLELTGNLSAATKIRLEDQFGDITKRLTANGDTAGLAQVDRLKQLKQAQADYGQQSETVSRITEGLRIEEERITLARQLGTTGELESLAKLGESRKAAVAQLQSIVAAQEAIARASGNPALVQSAERARLELEKLAATIDPLADKFNTLFADAAGSAFSDFINGTKTAKEAFKSFTDTIFKELTNLIVKDLFKQLFSGGGTGTGGAGFNFGSLLSGLFGGGKAAGGSVAPFGMHRVNEQGPELLDVNGKQYLMNGSRNARITPNNQLGGGMNYSPTFILDQPASRATQEQLSAVAYRGARRAMERTS</sequence>
<feature type="coiled-coil region" evidence="1">
    <location>
        <begin position="495"/>
        <end position="551"/>
    </location>
</feature>
<accession>C5CJQ8</accession>
<dbReference type="KEGG" id="vap:Vapar_2485"/>
<keyword evidence="1" id="KW-0175">Coiled coil</keyword>
<evidence type="ECO:0000256" key="1">
    <source>
        <dbReference type="SAM" id="Coils"/>
    </source>
</evidence>
<organism evidence="2">
    <name type="scientific">Variovorax paradoxus (strain S110)</name>
    <dbReference type="NCBI Taxonomy" id="543728"/>
    <lineage>
        <taxon>Bacteria</taxon>
        <taxon>Pseudomonadati</taxon>
        <taxon>Pseudomonadota</taxon>
        <taxon>Betaproteobacteria</taxon>
        <taxon>Burkholderiales</taxon>
        <taxon>Comamonadaceae</taxon>
        <taxon>Variovorax</taxon>
    </lineage>
</organism>
<dbReference type="AlphaFoldDB" id="C5CJQ8"/>
<dbReference type="EMBL" id="CP001635">
    <property type="protein sequence ID" value="ACS19111.1"/>
    <property type="molecule type" value="Genomic_DNA"/>
</dbReference>
<evidence type="ECO:0008006" key="3">
    <source>
        <dbReference type="Google" id="ProtNLM"/>
    </source>
</evidence>